<dbReference type="AlphaFoldDB" id="A0A1B6MS35"/>
<dbReference type="PANTHER" id="PTHR33332">
    <property type="entry name" value="REVERSE TRANSCRIPTASE DOMAIN-CONTAINING PROTEIN"/>
    <property type="match status" value="1"/>
</dbReference>
<dbReference type="GO" id="GO:0071897">
    <property type="term" value="P:DNA biosynthetic process"/>
    <property type="evidence" value="ECO:0007669"/>
    <property type="project" value="UniProtKB-ARBA"/>
</dbReference>
<gene>
    <name evidence="2" type="ORF">g.48464</name>
</gene>
<name>A0A1B6MS35_9HEMI</name>
<dbReference type="SUPFAM" id="SSF56672">
    <property type="entry name" value="DNA/RNA polymerases"/>
    <property type="match status" value="1"/>
</dbReference>
<dbReference type="PROSITE" id="PS50878">
    <property type="entry name" value="RT_POL"/>
    <property type="match status" value="1"/>
</dbReference>
<accession>A0A1B6MS35</accession>
<protein>
    <recommendedName>
        <fullName evidence="1">Reverse transcriptase domain-containing protein</fullName>
    </recommendedName>
</protein>
<feature type="non-terminal residue" evidence="2">
    <location>
        <position position="1"/>
    </location>
</feature>
<dbReference type="CDD" id="cd01650">
    <property type="entry name" value="RT_nLTR_like"/>
    <property type="match status" value="1"/>
</dbReference>
<dbReference type="InterPro" id="IPR000477">
    <property type="entry name" value="RT_dom"/>
</dbReference>
<dbReference type="InterPro" id="IPR043502">
    <property type="entry name" value="DNA/RNA_pol_sf"/>
</dbReference>
<proteinExistence type="predicted"/>
<evidence type="ECO:0000313" key="2">
    <source>
        <dbReference type="EMBL" id="JAT38703.1"/>
    </source>
</evidence>
<reference evidence="2" key="1">
    <citation type="submission" date="2015-11" db="EMBL/GenBank/DDBJ databases">
        <title>De novo transcriptome assembly of four potential Pierce s Disease insect vectors from Arizona vineyards.</title>
        <authorList>
            <person name="Tassone E.E."/>
        </authorList>
    </citation>
    <scope>NUCLEOTIDE SEQUENCE</scope>
</reference>
<sequence>PYQIADHFNKYFITVAEKTLQEHHHTPSPAVRKPTEAVVTKLKLTKTDPREVNAIIDSFKPKTSAGEDEVSAKLIKFCKTELIEPIVDIINKSFEEGTFPSGLKISKVYPKYKNGEITDISCYRPISLVPTLSKILEKIVLIRLLDHLKGNNLLTPRQHGFLPGRSTTSAIVQLVETVIDHLENGSIATTILLDLSKAFDCLGHSLIMDKLHLLGVTGKEAKWFNTYLTNRKQLVELTCKSKNSIIKVKSKPLEIKRGVPQGSVLGPILFILLTNDLPDFLHNFCQTVLYADDTALILANSNKDQLDILSFIAFEMTKQYCGRNDLALNEKKTQQLIFTATRNNYDPLPQLSITDSAKYLGITIDNTLSWTPHIDQLIKKLSSSVYVIRRMNQISDSQTARTAYFALFESHLRYGLVAWGGTTAQNLHRVLVVQKRAMRALTGLNYRESCKEAFKEQRILTVVALYILETIIHAVTSNQTRLADQHHYNTRNRHNFLLESHQLSLYEKKPSYKGATLFNMLPDHLKTLPARNLKTATKNWLLQHPIYSVREFLDWRNNAATEHP</sequence>
<evidence type="ECO:0000259" key="1">
    <source>
        <dbReference type="PROSITE" id="PS50878"/>
    </source>
</evidence>
<feature type="domain" description="Reverse transcriptase" evidence="1">
    <location>
        <begin position="92"/>
        <end position="364"/>
    </location>
</feature>
<dbReference type="Pfam" id="PF00078">
    <property type="entry name" value="RVT_1"/>
    <property type="match status" value="1"/>
</dbReference>
<dbReference type="EMBL" id="GEBQ01001274">
    <property type="protein sequence ID" value="JAT38703.1"/>
    <property type="molecule type" value="Transcribed_RNA"/>
</dbReference>
<organism evidence="2">
    <name type="scientific">Graphocephala atropunctata</name>
    <dbReference type="NCBI Taxonomy" id="36148"/>
    <lineage>
        <taxon>Eukaryota</taxon>
        <taxon>Metazoa</taxon>
        <taxon>Ecdysozoa</taxon>
        <taxon>Arthropoda</taxon>
        <taxon>Hexapoda</taxon>
        <taxon>Insecta</taxon>
        <taxon>Pterygota</taxon>
        <taxon>Neoptera</taxon>
        <taxon>Paraneoptera</taxon>
        <taxon>Hemiptera</taxon>
        <taxon>Auchenorrhyncha</taxon>
        <taxon>Membracoidea</taxon>
        <taxon>Cicadellidae</taxon>
        <taxon>Cicadellinae</taxon>
        <taxon>Cicadellini</taxon>
        <taxon>Graphocephala</taxon>
    </lineage>
</organism>